<reference evidence="2 3" key="1">
    <citation type="submission" date="2023-03" db="EMBL/GenBank/DDBJ databases">
        <authorList>
            <person name="Pearce D."/>
        </authorList>
    </citation>
    <scope>NUCLEOTIDE SEQUENCE [LARGE SCALE GENOMIC DNA]</scope>
    <source>
        <strain evidence="2">Msz</strain>
    </source>
</reference>
<dbReference type="Proteomes" id="UP001162030">
    <property type="component" value="Chromosome"/>
</dbReference>
<evidence type="ECO:0000256" key="1">
    <source>
        <dbReference type="SAM" id="MobiDB-lite"/>
    </source>
</evidence>
<evidence type="ECO:0000313" key="2">
    <source>
        <dbReference type="EMBL" id="CAI8912803.1"/>
    </source>
</evidence>
<gene>
    <name evidence="2" type="ORF">MSZNOR_3676</name>
</gene>
<protein>
    <submittedName>
        <fullName evidence="2">Uncharacterized protein</fullName>
    </submittedName>
</protein>
<organism evidence="2 3">
    <name type="scientific">Methylocaldum szegediense</name>
    <dbReference type="NCBI Taxonomy" id="73780"/>
    <lineage>
        <taxon>Bacteria</taxon>
        <taxon>Pseudomonadati</taxon>
        <taxon>Pseudomonadota</taxon>
        <taxon>Gammaproteobacteria</taxon>
        <taxon>Methylococcales</taxon>
        <taxon>Methylococcaceae</taxon>
        <taxon>Methylocaldum</taxon>
    </lineage>
</organism>
<dbReference type="EMBL" id="OX458333">
    <property type="protein sequence ID" value="CAI8912803.1"/>
    <property type="molecule type" value="Genomic_DNA"/>
</dbReference>
<feature type="region of interest" description="Disordered" evidence="1">
    <location>
        <begin position="47"/>
        <end position="69"/>
    </location>
</feature>
<accession>A0ABN8X904</accession>
<proteinExistence type="predicted"/>
<sequence length="69" mass="7521">MPVWVKDRGKSEDRSVMDRIGDEMIAPTRKGADFRVVAYREIGLSTNPRGDGCIPSGRNASISDGIGRV</sequence>
<evidence type="ECO:0000313" key="3">
    <source>
        <dbReference type="Proteomes" id="UP001162030"/>
    </source>
</evidence>
<name>A0ABN8X904_9GAMM</name>
<keyword evidence="3" id="KW-1185">Reference proteome</keyword>